<evidence type="ECO:0000313" key="6">
    <source>
        <dbReference type="Proteomes" id="UP001304650"/>
    </source>
</evidence>
<evidence type="ECO:0000256" key="2">
    <source>
        <dbReference type="ARBA" id="ARBA00023163"/>
    </source>
</evidence>
<protein>
    <submittedName>
        <fullName evidence="5">Holin-like toxin</fullName>
    </submittedName>
</protein>
<dbReference type="AlphaFoldDB" id="A0AA96LPC5"/>
<sequence>METFQTIIVMLAFGTFILALLNEIALEAYQYAADSVGKKFAAAIEQEATAAGQLLAFFHVYADVVNNPPFIGGCPLQNTAVESDDTHPALRQSAQQSLHNTLEMMKRIIEEGIRQGEFKAGIDSDALATFTLSLLEGGILLCNLEGSNRHMTMNMASLAAHLRQYCC</sequence>
<keyword evidence="1" id="KW-0805">Transcription regulation</keyword>
<dbReference type="Pfam" id="PF16935">
    <property type="entry name" value="Hol_Tox"/>
    <property type="match status" value="1"/>
</dbReference>
<accession>A0AA96LPC5</accession>
<feature type="domain" description="Tetracyclin repressor-like C-terminal" evidence="4">
    <location>
        <begin position="53"/>
        <end position="156"/>
    </location>
</feature>
<dbReference type="SUPFAM" id="SSF48498">
    <property type="entry name" value="Tetracyclin repressor-like, C-terminal domain"/>
    <property type="match status" value="1"/>
</dbReference>
<keyword evidence="3" id="KW-1133">Transmembrane helix</keyword>
<dbReference type="InterPro" id="IPR036271">
    <property type="entry name" value="Tet_transcr_reg_TetR-rel_C_sf"/>
</dbReference>
<reference evidence="5" key="1">
    <citation type="submission" date="2022-02" db="EMBL/GenBank/DDBJ databases">
        <title>Paenibacillus sp. MBLB1832 Whole Genome Shotgun Sequencing.</title>
        <authorList>
            <person name="Hwang C.Y."/>
            <person name="Cho E.-S."/>
            <person name="Seo M.-J."/>
        </authorList>
    </citation>
    <scope>NUCLEOTIDE SEQUENCE</scope>
    <source>
        <strain evidence="5">MBLB1832</strain>
    </source>
</reference>
<dbReference type="PANTHER" id="PTHR47506:SF3">
    <property type="entry name" value="HTH-TYPE TRANSCRIPTIONAL REGULATOR LMRA"/>
    <property type="match status" value="1"/>
</dbReference>
<evidence type="ECO:0000313" key="5">
    <source>
        <dbReference type="EMBL" id="WNR44186.1"/>
    </source>
</evidence>
<keyword evidence="3" id="KW-0812">Transmembrane</keyword>
<keyword evidence="2" id="KW-0804">Transcription</keyword>
<gene>
    <name evidence="5" type="ORF">MJB10_24395</name>
</gene>
<keyword evidence="6" id="KW-1185">Reference proteome</keyword>
<dbReference type="Pfam" id="PF16925">
    <property type="entry name" value="TetR_C_13"/>
    <property type="match status" value="1"/>
</dbReference>
<keyword evidence="3" id="KW-0472">Membrane</keyword>
<feature type="transmembrane region" description="Helical" evidence="3">
    <location>
        <begin position="6"/>
        <end position="29"/>
    </location>
</feature>
<evidence type="ECO:0000256" key="1">
    <source>
        <dbReference type="ARBA" id="ARBA00023015"/>
    </source>
</evidence>
<dbReference type="KEGG" id="proo:MJB10_24395"/>
<evidence type="ECO:0000259" key="4">
    <source>
        <dbReference type="Pfam" id="PF16925"/>
    </source>
</evidence>
<dbReference type="Proteomes" id="UP001304650">
    <property type="component" value="Chromosome"/>
</dbReference>
<dbReference type="PANTHER" id="PTHR47506">
    <property type="entry name" value="TRANSCRIPTIONAL REGULATORY PROTEIN"/>
    <property type="match status" value="1"/>
</dbReference>
<dbReference type="EMBL" id="CP130319">
    <property type="protein sequence ID" value="WNR44186.1"/>
    <property type="molecule type" value="Genomic_DNA"/>
</dbReference>
<organism evidence="5 6">
    <name type="scientific">Paenibacillus roseopurpureus</name>
    <dbReference type="NCBI Taxonomy" id="2918901"/>
    <lineage>
        <taxon>Bacteria</taxon>
        <taxon>Bacillati</taxon>
        <taxon>Bacillota</taxon>
        <taxon>Bacilli</taxon>
        <taxon>Bacillales</taxon>
        <taxon>Paenibacillaceae</taxon>
        <taxon>Paenibacillus</taxon>
    </lineage>
</organism>
<name>A0AA96LPC5_9BACL</name>
<evidence type="ECO:0000256" key="3">
    <source>
        <dbReference type="SAM" id="Phobius"/>
    </source>
</evidence>
<dbReference type="RefSeq" id="WP_314799615.1">
    <property type="nucleotide sequence ID" value="NZ_CP130319.1"/>
</dbReference>
<proteinExistence type="predicted"/>
<dbReference type="InterPro" id="IPR011075">
    <property type="entry name" value="TetR_C"/>
</dbReference>
<dbReference type="Gene3D" id="1.10.357.10">
    <property type="entry name" value="Tetracycline Repressor, domain 2"/>
    <property type="match status" value="1"/>
</dbReference>
<dbReference type="InterPro" id="IPR031616">
    <property type="entry name" value="BsrE-like"/>
</dbReference>